<accession>A0A6A6XHW5</accession>
<reference evidence="3" key="1">
    <citation type="journal article" date="2020" name="Stud. Mycol.">
        <title>101 Dothideomycetes genomes: a test case for predicting lifestyles and emergence of pathogens.</title>
        <authorList>
            <person name="Haridas S."/>
            <person name="Albert R."/>
            <person name="Binder M."/>
            <person name="Bloem J."/>
            <person name="Labutti K."/>
            <person name="Salamov A."/>
            <person name="Andreopoulos B."/>
            <person name="Baker S."/>
            <person name="Barry K."/>
            <person name="Bills G."/>
            <person name="Bluhm B."/>
            <person name="Cannon C."/>
            <person name="Castanera R."/>
            <person name="Culley D."/>
            <person name="Daum C."/>
            <person name="Ezra D."/>
            <person name="Gonzalez J."/>
            <person name="Henrissat B."/>
            <person name="Kuo A."/>
            <person name="Liang C."/>
            <person name="Lipzen A."/>
            <person name="Lutzoni F."/>
            <person name="Magnuson J."/>
            <person name="Mondo S."/>
            <person name="Nolan M."/>
            <person name="Ohm R."/>
            <person name="Pangilinan J."/>
            <person name="Park H.-J."/>
            <person name="Ramirez L."/>
            <person name="Alfaro M."/>
            <person name="Sun H."/>
            <person name="Tritt A."/>
            <person name="Yoshinaga Y."/>
            <person name="Zwiers L.-H."/>
            <person name="Turgeon B."/>
            <person name="Goodwin S."/>
            <person name="Spatafora J."/>
            <person name="Crous P."/>
            <person name="Grigoriev I."/>
        </authorList>
    </citation>
    <scope>NUCLEOTIDE SEQUENCE</scope>
    <source>
        <strain evidence="3">CBS 109.77</strain>
    </source>
</reference>
<feature type="compositionally biased region" description="Polar residues" evidence="1">
    <location>
        <begin position="36"/>
        <end position="47"/>
    </location>
</feature>
<dbReference type="EMBL" id="MU001848">
    <property type="protein sequence ID" value="KAF2795774.1"/>
    <property type="molecule type" value="Genomic_DNA"/>
</dbReference>
<keyword evidence="4" id="KW-1185">Reference proteome</keyword>
<proteinExistence type="predicted"/>
<evidence type="ECO:0000256" key="2">
    <source>
        <dbReference type="SAM" id="SignalP"/>
    </source>
</evidence>
<feature type="region of interest" description="Disordered" evidence="1">
    <location>
        <begin position="28"/>
        <end position="47"/>
    </location>
</feature>
<evidence type="ECO:0000256" key="1">
    <source>
        <dbReference type="SAM" id="MobiDB-lite"/>
    </source>
</evidence>
<name>A0A6A6XHW5_9PLEO</name>
<sequence length="71" mass="8047">MIWYGMHRRWGITMMYFFLSFVVKSSSFSSSSSSSIQPARPTSSQSIYPNRDQLHARLPNLGCSAAIQADR</sequence>
<evidence type="ECO:0000313" key="3">
    <source>
        <dbReference type="EMBL" id="KAF2795774.1"/>
    </source>
</evidence>
<dbReference type="Proteomes" id="UP000799757">
    <property type="component" value="Unassembled WGS sequence"/>
</dbReference>
<evidence type="ECO:0000313" key="4">
    <source>
        <dbReference type="Proteomes" id="UP000799757"/>
    </source>
</evidence>
<organism evidence="3 4">
    <name type="scientific">Melanomma pulvis-pyrius CBS 109.77</name>
    <dbReference type="NCBI Taxonomy" id="1314802"/>
    <lineage>
        <taxon>Eukaryota</taxon>
        <taxon>Fungi</taxon>
        <taxon>Dikarya</taxon>
        <taxon>Ascomycota</taxon>
        <taxon>Pezizomycotina</taxon>
        <taxon>Dothideomycetes</taxon>
        <taxon>Pleosporomycetidae</taxon>
        <taxon>Pleosporales</taxon>
        <taxon>Melanommataceae</taxon>
        <taxon>Melanomma</taxon>
    </lineage>
</organism>
<protein>
    <recommendedName>
        <fullName evidence="5">Secreted protein</fullName>
    </recommendedName>
</protein>
<gene>
    <name evidence="3" type="ORF">K505DRAFT_8487</name>
</gene>
<keyword evidence="2" id="KW-0732">Signal</keyword>
<evidence type="ECO:0008006" key="5">
    <source>
        <dbReference type="Google" id="ProtNLM"/>
    </source>
</evidence>
<feature type="signal peptide" evidence="2">
    <location>
        <begin position="1"/>
        <end position="27"/>
    </location>
</feature>
<feature type="chain" id="PRO_5025481537" description="Secreted protein" evidence="2">
    <location>
        <begin position="28"/>
        <end position="71"/>
    </location>
</feature>
<dbReference type="AlphaFoldDB" id="A0A6A6XHW5"/>